<evidence type="ECO:0000256" key="12">
    <source>
        <dbReference type="ARBA" id="ARBA00031158"/>
    </source>
</evidence>
<evidence type="ECO:0000256" key="10">
    <source>
        <dbReference type="ARBA" id="ARBA00023033"/>
    </source>
</evidence>
<keyword evidence="17" id="KW-1185">Reference proteome</keyword>
<name>A0A1Y2MPW9_PSEAH</name>
<dbReference type="GO" id="GO:0047091">
    <property type="term" value="F:L-lysine 6-monooxygenase (NADPH) activity"/>
    <property type="evidence" value="ECO:0007669"/>
    <property type="project" value="UniProtKB-EC"/>
</dbReference>
<protein>
    <recommendedName>
        <fullName evidence="5">L-lysine N6-monooxygenase MbtG</fullName>
        <ecNumber evidence="4">1.14.13.59</ecNumber>
    </recommendedName>
    <alternativeName>
        <fullName evidence="14">Lysine 6-N-hydroxylase</fullName>
    </alternativeName>
    <alternativeName>
        <fullName evidence="13">Lysine N6-hydroxylase</fullName>
    </alternativeName>
    <alternativeName>
        <fullName evidence="11">Lysine-N-oxygenase</fullName>
    </alternativeName>
    <alternativeName>
        <fullName evidence="12">Mycobactin synthase protein G</fullName>
    </alternativeName>
</protein>
<reference evidence="16 17" key="1">
    <citation type="submission" date="2016-09" db="EMBL/GenBank/DDBJ databases">
        <title>Pseudonocardia autotrophica DSM535, a candidate organism with high potential of specific P450 cytochromes.</title>
        <authorList>
            <person name="Grumaz C."/>
            <person name="Vainshtein Y."/>
            <person name="Kirstahler P."/>
            <person name="Sohn K."/>
        </authorList>
    </citation>
    <scope>NUCLEOTIDE SEQUENCE [LARGE SCALE GENOMIC DNA]</scope>
    <source>
        <strain evidence="16 17">DSM 535</strain>
    </source>
</reference>
<evidence type="ECO:0000313" key="17">
    <source>
        <dbReference type="Proteomes" id="UP000194360"/>
    </source>
</evidence>
<sequence length="434" mass="47151">MGEIGGAGPILDVVGIGFGPGNLALAVAATEHAEPLSVRFLERQARFGWHGGMLIPGARMQVNFVKDLATVRNPSSSFGFLNYLADRGRLIDFLNRQTFFPTRLEYHDYLGWAAARLDDVVDYGTEVTAVRPAGPVLEIEARRAGAVVRYRARAVVIATGLAPHLPDGVTLGDRVWHNRDLVPNVERLVADLGDDARRFVVVGAGQSAAESVEYLHRSFPGAQVHAVFGRWGYSPADDSPFANRVFDPDAVDDFHRSTPELRQRITERHRNTNYSVVDPDLIGELYETHYAERVAGRERLHFHRMSEVVALAANERGADVTVRSGVDGVVSDLRADAVVFATGYRSGDPARFLGGGLTVHRDECGRIPIGRNYRLPVRGTDAPVFVQGATEHTHGLASTLLSNVAVRSGEILDAVLDLRGTAGSGIRPARALAV</sequence>
<evidence type="ECO:0000256" key="15">
    <source>
        <dbReference type="ARBA" id="ARBA00048407"/>
    </source>
</evidence>
<evidence type="ECO:0000256" key="13">
    <source>
        <dbReference type="ARBA" id="ARBA00032493"/>
    </source>
</evidence>
<evidence type="ECO:0000256" key="6">
    <source>
        <dbReference type="ARBA" id="ARBA00022630"/>
    </source>
</evidence>
<dbReference type="PRINTS" id="PR00368">
    <property type="entry name" value="FADPNR"/>
</dbReference>
<keyword evidence="6" id="KW-0285">Flavoprotein</keyword>
<evidence type="ECO:0000313" key="16">
    <source>
        <dbReference type="EMBL" id="OSY36737.1"/>
    </source>
</evidence>
<proteinExistence type="inferred from homology"/>
<comment type="caution">
    <text evidence="16">The sequence shown here is derived from an EMBL/GenBank/DDBJ whole genome shotgun (WGS) entry which is preliminary data.</text>
</comment>
<evidence type="ECO:0000256" key="1">
    <source>
        <dbReference type="ARBA" id="ARBA00001974"/>
    </source>
</evidence>
<keyword evidence="10 16" id="KW-0503">Monooxygenase</keyword>
<dbReference type="RefSeq" id="WP_232021532.1">
    <property type="nucleotide sequence ID" value="NZ_AP018920.1"/>
</dbReference>
<dbReference type="SUPFAM" id="SSF51905">
    <property type="entry name" value="FAD/NAD(P)-binding domain"/>
    <property type="match status" value="2"/>
</dbReference>
<dbReference type="Gene3D" id="3.50.50.60">
    <property type="entry name" value="FAD/NAD(P)-binding domain"/>
    <property type="match status" value="1"/>
</dbReference>
<accession>A0A1Y2MPW9</accession>
<comment type="similarity">
    <text evidence="3">Belongs to the lysine N(6)-hydroxylase/L-ornithine N(5)-oxygenase family.</text>
</comment>
<comment type="pathway">
    <text evidence="2">Siderophore biosynthesis.</text>
</comment>
<organism evidence="16 17">
    <name type="scientific">Pseudonocardia autotrophica</name>
    <name type="common">Amycolata autotrophica</name>
    <name type="synonym">Nocardia autotrophica</name>
    <dbReference type="NCBI Taxonomy" id="2074"/>
    <lineage>
        <taxon>Bacteria</taxon>
        <taxon>Bacillati</taxon>
        <taxon>Actinomycetota</taxon>
        <taxon>Actinomycetes</taxon>
        <taxon>Pseudonocardiales</taxon>
        <taxon>Pseudonocardiaceae</taxon>
        <taxon>Pseudonocardia</taxon>
    </lineage>
</organism>
<dbReference type="Pfam" id="PF13434">
    <property type="entry name" value="Lys_Orn_oxgnase"/>
    <property type="match status" value="1"/>
</dbReference>
<gene>
    <name evidence="16" type="primary">pvdA</name>
    <name evidence="16" type="ORF">BG845_05173</name>
</gene>
<dbReference type="AlphaFoldDB" id="A0A1Y2MPW9"/>
<evidence type="ECO:0000256" key="3">
    <source>
        <dbReference type="ARBA" id="ARBA00007588"/>
    </source>
</evidence>
<evidence type="ECO:0000256" key="8">
    <source>
        <dbReference type="ARBA" id="ARBA00022857"/>
    </source>
</evidence>
<dbReference type="EC" id="1.14.13.59" evidence="4"/>
<dbReference type="InterPro" id="IPR025700">
    <property type="entry name" value="Lys/Orn_oxygenase"/>
</dbReference>
<keyword evidence="8" id="KW-0521">NADP</keyword>
<dbReference type="PANTHER" id="PTHR42802">
    <property type="entry name" value="MONOOXYGENASE"/>
    <property type="match status" value="1"/>
</dbReference>
<comment type="catalytic activity">
    <reaction evidence="15">
        <text>L-lysine + NADPH + O2 = N(6)-hydroxy-L-lysine + NADP(+) + H2O</text>
        <dbReference type="Rhea" id="RHEA:23228"/>
        <dbReference type="ChEBI" id="CHEBI:15377"/>
        <dbReference type="ChEBI" id="CHEBI:15379"/>
        <dbReference type="ChEBI" id="CHEBI:32551"/>
        <dbReference type="ChEBI" id="CHEBI:57783"/>
        <dbReference type="ChEBI" id="CHEBI:57820"/>
        <dbReference type="ChEBI" id="CHEBI:58349"/>
        <dbReference type="EC" id="1.14.13.59"/>
    </reaction>
</comment>
<evidence type="ECO:0000256" key="14">
    <source>
        <dbReference type="ARBA" id="ARBA00032738"/>
    </source>
</evidence>
<dbReference type="EMBL" id="MIGB01000036">
    <property type="protein sequence ID" value="OSY36737.1"/>
    <property type="molecule type" value="Genomic_DNA"/>
</dbReference>
<keyword evidence="7" id="KW-0274">FAD</keyword>
<comment type="cofactor">
    <cofactor evidence="1">
        <name>FAD</name>
        <dbReference type="ChEBI" id="CHEBI:57692"/>
    </cofactor>
</comment>
<dbReference type="PANTHER" id="PTHR42802:SF1">
    <property type="entry name" value="L-ORNITHINE N(5)-MONOOXYGENASE"/>
    <property type="match status" value="1"/>
</dbReference>
<dbReference type="Proteomes" id="UP000194360">
    <property type="component" value="Unassembled WGS sequence"/>
</dbReference>
<evidence type="ECO:0000256" key="2">
    <source>
        <dbReference type="ARBA" id="ARBA00004924"/>
    </source>
</evidence>
<dbReference type="STRING" id="2074.BG845_05173"/>
<evidence type="ECO:0000256" key="5">
    <source>
        <dbReference type="ARBA" id="ARBA00016406"/>
    </source>
</evidence>
<keyword evidence="9 16" id="KW-0560">Oxidoreductase</keyword>
<evidence type="ECO:0000256" key="9">
    <source>
        <dbReference type="ARBA" id="ARBA00023002"/>
    </source>
</evidence>
<evidence type="ECO:0000256" key="4">
    <source>
        <dbReference type="ARBA" id="ARBA00013076"/>
    </source>
</evidence>
<evidence type="ECO:0000256" key="11">
    <source>
        <dbReference type="ARBA" id="ARBA00029939"/>
    </source>
</evidence>
<dbReference type="InterPro" id="IPR036188">
    <property type="entry name" value="FAD/NAD-bd_sf"/>
</dbReference>
<evidence type="ECO:0000256" key="7">
    <source>
        <dbReference type="ARBA" id="ARBA00022827"/>
    </source>
</evidence>